<dbReference type="InterPro" id="IPR012001">
    <property type="entry name" value="Thiamin_PyroP_enz_TPP-bd_dom"/>
</dbReference>
<feature type="domain" description="Thiamine pyrophosphate enzyme N-terminal TPP-binding" evidence="7">
    <location>
        <begin position="4"/>
        <end position="115"/>
    </location>
</feature>
<dbReference type="Gene3D" id="3.40.50.1220">
    <property type="entry name" value="TPP-binding domain"/>
    <property type="match status" value="1"/>
</dbReference>
<keyword evidence="3 8" id="KW-0670">Pyruvate</keyword>
<dbReference type="PANTHER" id="PTHR42981">
    <property type="entry name" value="PYRUVATE DEHYDROGENASE [UBIQUINONE]"/>
    <property type="match status" value="1"/>
</dbReference>
<protein>
    <recommendedName>
        <fullName evidence="3">Pyruvate dehydrogenase [ubiquinone]</fullName>
        <ecNumber evidence="3">1.2.5.1</ecNumber>
    </recommendedName>
    <alternativeName>
        <fullName evidence="3">Pyruvate oxidase</fullName>
        <shortName evidence="3">POX</shortName>
    </alternativeName>
    <alternativeName>
        <fullName evidence="3">Pyruvate:ubiquinone-8 oxidoreductase</fullName>
    </alternativeName>
</protein>
<keyword evidence="3" id="KW-0446">Lipid-binding</keyword>
<organism evidence="8 9">
    <name type="scientific">Sulfurospirillum diekertiae</name>
    <dbReference type="NCBI Taxonomy" id="1854492"/>
    <lineage>
        <taxon>Bacteria</taxon>
        <taxon>Pseudomonadati</taxon>
        <taxon>Campylobacterota</taxon>
        <taxon>Epsilonproteobacteria</taxon>
        <taxon>Campylobacterales</taxon>
        <taxon>Sulfurospirillaceae</taxon>
        <taxon>Sulfurospirillum</taxon>
    </lineage>
</organism>
<dbReference type="NCBIfam" id="NF006591">
    <property type="entry name" value="PRK09124.1"/>
    <property type="match status" value="1"/>
</dbReference>
<feature type="binding site" evidence="3">
    <location>
        <begin position="435"/>
        <end position="437"/>
    </location>
    <ligand>
        <name>thiamine diphosphate</name>
        <dbReference type="ChEBI" id="CHEBI:58937"/>
    </ligand>
</feature>
<feature type="binding site" evidence="3">
    <location>
        <begin position="251"/>
        <end position="254"/>
    </location>
    <ligand>
        <name>FAD</name>
        <dbReference type="ChEBI" id="CHEBI:57692"/>
    </ligand>
</feature>
<dbReference type="Proteomes" id="UP000196005">
    <property type="component" value="Chromosome"/>
</dbReference>
<dbReference type="InterPro" id="IPR029061">
    <property type="entry name" value="THDP-binding"/>
</dbReference>
<dbReference type="InterPro" id="IPR047211">
    <property type="entry name" value="POXB-like"/>
</dbReference>
<dbReference type="GO" id="GO:0030976">
    <property type="term" value="F:thiamine pyrophosphate binding"/>
    <property type="evidence" value="ECO:0007669"/>
    <property type="project" value="UniProtKB-UniRule"/>
</dbReference>
<feature type="binding site" evidence="3">
    <location>
        <begin position="462"/>
        <end position="468"/>
    </location>
    <ligand>
        <name>thiamine diphosphate</name>
        <dbReference type="ChEBI" id="CHEBI:58937"/>
    </ligand>
</feature>
<keyword evidence="3" id="KW-0547">Nucleotide-binding</keyword>
<sequence>MNDNIAMYFAKLLAEVGIKRIWGITGDSLNGLSDSLQKLGKIEWMGTRHEETAAFAAGADAKISGKLAVCAGSSGPGNLHLINGLFDCHRKGVPVLAIASHIPSSEIGSNYFQETHPENLFKECSVYCELVTNPDQMPHVLETAIRQAILKKGVSVIVIPGDLLLRPMPKDAKYLWSEPHLPKVLPCVEDINELATILNENKNITFLCGAGCSDAHDDVVELAKRLHAPIVHALGGKESMEGNNPNSVGMTGLIGYESGYYAMENSDVLLILGSAFPYKAFYPQKAKIVQIDIKPEALGRHTQISLGIVGDVKSSLELLTPKIKQKENDTFLKSALKHYQSTVETFDKLASGTSKEGLIHPQYLTKLIDKYASEDAIFTCDVGTPTVWAARYLNMNGKRKLIGSFNHGSMASALPQAIGAKVSAPDKEVIALCGDGGFAMLMGDLLTLVQHTIKAKIVIYNNSSLGFVAIEMKAGGYLSDNTELTNPDFSAIAKAVGIKSFRVEKPEELESRVKEFLAFDGAALLDVTTAKQELTMPPKISFENAKGFSIYMLRAIINGKGDELVEVARENLIR</sequence>
<dbReference type="InterPro" id="IPR047210">
    <property type="entry name" value="TPP_PYR_POXB-like"/>
</dbReference>
<evidence type="ECO:0000256" key="2">
    <source>
        <dbReference type="ARBA" id="ARBA00023052"/>
    </source>
</evidence>
<dbReference type="SUPFAM" id="SSF52467">
    <property type="entry name" value="DHS-like NAD/FAD-binding domain"/>
    <property type="match status" value="1"/>
</dbReference>
<keyword evidence="3" id="KW-0830">Ubiquinone</keyword>
<dbReference type="GO" id="GO:0050660">
    <property type="term" value="F:flavin adenine dinucleotide binding"/>
    <property type="evidence" value="ECO:0007669"/>
    <property type="project" value="UniProtKB-UniRule"/>
</dbReference>
<feature type="binding site" evidence="3">
    <location>
        <position position="292"/>
    </location>
    <ligand>
        <name>FAD</name>
        <dbReference type="ChEBI" id="CHEBI:57692"/>
    </ligand>
</feature>
<feature type="site" description="Moves into active site upon enzyme activation, plays a role in electron transfer" evidence="3">
    <location>
        <position position="467"/>
    </location>
</feature>
<dbReference type="SUPFAM" id="SSF52518">
    <property type="entry name" value="Thiamin diphosphate-binding fold (THDP-binding)"/>
    <property type="match status" value="2"/>
</dbReference>
<keyword evidence="3" id="KW-1003">Cell membrane</keyword>
<comment type="function">
    <text evidence="3">A peripheral cell membrane enzyme that catalyzes the oxidative decarboxylation of pyruvate to form acetate and CO(2). It channels electrons from the cytoplasm to the respiratory chain at the cell membrane via ubiquinone.</text>
</comment>
<feature type="binding site" evidence="3">
    <location>
        <begin position="408"/>
        <end position="410"/>
    </location>
    <ligand>
        <name>thiamine diphosphate</name>
        <dbReference type="ChEBI" id="CHEBI:58937"/>
    </ligand>
</feature>
<keyword evidence="3 8" id="KW-0560">Oxidoreductase</keyword>
<dbReference type="Gene3D" id="3.40.50.970">
    <property type="match status" value="2"/>
</dbReference>
<accession>A0A1Y0HLD5</accession>
<keyword evidence="3" id="KW-0285">Flavoprotein</keyword>
<comment type="similarity">
    <text evidence="1 3 4">Belongs to the TPP enzyme family.</text>
</comment>
<keyword evidence="3" id="KW-0479">Metal-binding</keyword>
<dbReference type="GO" id="GO:0008289">
    <property type="term" value="F:lipid binding"/>
    <property type="evidence" value="ECO:0007669"/>
    <property type="project" value="UniProtKB-UniRule"/>
</dbReference>
<comment type="cofactor">
    <cofactor evidence="3">
        <name>Mg(2+)</name>
        <dbReference type="ChEBI" id="CHEBI:18420"/>
    </cofactor>
    <text evidence="3">Binds 1 Mg(2+) ion per subunit.</text>
</comment>
<keyword evidence="2 3" id="KW-0786">Thiamine pyrophosphate</keyword>
<feature type="binding site" evidence="3">
    <location>
        <position position="50"/>
    </location>
    <ligand>
        <name>thiamine diphosphate</name>
        <dbReference type="ChEBI" id="CHEBI:58937"/>
    </ligand>
</feature>
<dbReference type="PROSITE" id="PS00187">
    <property type="entry name" value="TPP_ENZYMES"/>
    <property type="match status" value="1"/>
</dbReference>
<dbReference type="InterPro" id="IPR047212">
    <property type="entry name" value="TPP_POXB-like"/>
</dbReference>
<dbReference type="CDD" id="cd02014">
    <property type="entry name" value="TPP_POX"/>
    <property type="match status" value="1"/>
</dbReference>
<dbReference type="GO" id="GO:0005886">
    <property type="term" value="C:plasma membrane"/>
    <property type="evidence" value="ECO:0007669"/>
    <property type="project" value="UniProtKB-SubCell"/>
</dbReference>
<dbReference type="CDD" id="cd07039">
    <property type="entry name" value="TPP_PYR_POX"/>
    <property type="match status" value="1"/>
</dbReference>
<name>A0A1Y0HLD5_9BACT</name>
<gene>
    <name evidence="3" type="primary">poxB</name>
    <name evidence="8" type="ORF">Sdiek1_1748</name>
</gene>
<feature type="region of interest" description="FAD-binding domain" evidence="3">
    <location>
        <begin position="183"/>
        <end position="334"/>
    </location>
</feature>
<evidence type="ECO:0000259" key="6">
    <source>
        <dbReference type="Pfam" id="PF02775"/>
    </source>
</evidence>
<dbReference type="GO" id="GO:0000287">
    <property type="term" value="F:magnesium ion binding"/>
    <property type="evidence" value="ECO:0007669"/>
    <property type="project" value="UniProtKB-UniRule"/>
</dbReference>
<evidence type="ECO:0000259" key="7">
    <source>
        <dbReference type="Pfam" id="PF02776"/>
    </source>
</evidence>
<dbReference type="RefSeq" id="WP_087438738.1">
    <property type="nucleotide sequence ID" value="NZ_CP021416.1"/>
</dbReference>
<dbReference type="InterPro" id="IPR011766">
    <property type="entry name" value="TPP_enzyme_TPP-bd"/>
</dbReference>
<dbReference type="GO" id="GO:0048039">
    <property type="term" value="F:ubiquinone binding"/>
    <property type="evidence" value="ECO:0007669"/>
    <property type="project" value="UniProtKB-UniRule"/>
</dbReference>
<feature type="binding site" evidence="3">
    <location>
        <position position="435"/>
    </location>
    <ligand>
        <name>Mg(2+)</name>
        <dbReference type="ChEBI" id="CHEBI:18420"/>
    </ligand>
</feature>
<keyword evidence="3" id="KW-0472">Membrane</keyword>
<evidence type="ECO:0000256" key="1">
    <source>
        <dbReference type="ARBA" id="ARBA00007812"/>
    </source>
</evidence>
<feature type="binding site" evidence="3">
    <location>
        <begin position="274"/>
        <end position="278"/>
    </location>
    <ligand>
        <name>FAD</name>
        <dbReference type="ChEBI" id="CHEBI:57692"/>
    </ligand>
</feature>
<keyword evidence="3" id="KW-0460">Magnesium</keyword>
<comment type="activity regulation">
    <text evidence="3">The C-terminus inhibits activity; it has to move for the enzyme to be active. Activated by lipid-binding, which occurs via the C-terminus.</text>
</comment>
<dbReference type="AlphaFoldDB" id="A0A1Y0HLD5"/>
<evidence type="ECO:0000313" key="9">
    <source>
        <dbReference type="Proteomes" id="UP000196005"/>
    </source>
</evidence>
<keyword evidence="3" id="KW-0274">FAD</keyword>
<dbReference type="GO" id="GO:0042867">
    <property type="term" value="P:pyruvate catabolic process"/>
    <property type="evidence" value="ECO:0007669"/>
    <property type="project" value="UniProtKB-UniRule"/>
</dbReference>
<reference evidence="9" key="1">
    <citation type="submission" date="2017-05" db="EMBL/GenBank/DDBJ databases">
        <title>Dechlorination kinetics govern the competition between two new strains of the genus Sulfurospirillum.</title>
        <authorList>
            <person name="Buttet G.F."/>
            <person name="Murray A.M."/>
            <person name="Goris T."/>
            <person name="Burion M."/>
            <person name="Lin B."/>
            <person name="Rolle M."/>
            <person name="Maillard J."/>
        </authorList>
    </citation>
    <scope>NUCLEOTIDE SEQUENCE [LARGE SCALE GENOMIC DNA]</scope>
    <source>
        <strain evidence="9">SL2-1</strain>
    </source>
</reference>
<dbReference type="PANTHER" id="PTHR42981:SF2">
    <property type="entry name" value="PYRUVATE DEHYDROGENASE [UBIQUINONE]"/>
    <property type="match status" value="1"/>
</dbReference>
<comment type="cofactor">
    <cofactor evidence="3">
        <name>thiamine diphosphate</name>
        <dbReference type="ChEBI" id="CHEBI:58937"/>
    </cofactor>
    <text evidence="3">Binds 1 thiamine pyrophosphate per subunit.</text>
</comment>
<dbReference type="InterPro" id="IPR000399">
    <property type="entry name" value="TPP-bd_CS"/>
</dbReference>
<evidence type="ECO:0000259" key="5">
    <source>
        <dbReference type="Pfam" id="PF00205"/>
    </source>
</evidence>
<feature type="binding site" evidence="3">
    <location>
        <position position="462"/>
    </location>
    <ligand>
        <name>Mg(2+)</name>
        <dbReference type="ChEBI" id="CHEBI:18420"/>
    </ligand>
</feature>
<dbReference type="Pfam" id="PF02776">
    <property type="entry name" value="TPP_enzyme_N"/>
    <property type="match status" value="1"/>
</dbReference>
<dbReference type="OrthoDB" id="2254214at2"/>
<evidence type="ECO:0000256" key="3">
    <source>
        <dbReference type="HAMAP-Rule" id="MF_00850"/>
    </source>
</evidence>
<evidence type="ECO:0000313" key="8">
    <source>
        <dbReference type="EMBL" id="ARU48908.1"/>
    </source>
</evidence>
<dbReference type="InterPro" id="IPR012000">
    <property type="entry name" value="Thiamin_PyroP_enz_cen_dom"/>
</dbReference>
<comment type="domain">
    <text evidence="3">Has 4 domains; the Pyr domain which binds the pyrimidine moiety of the thiamine pyrophosphate cofactor, the FAD-binding domain, the PP-binding domain which binds the pyrophosphate portion of thiamine pyrophosphate and the C-terminal membrane binding region. The C-terminus is held closely against the rest of the protein and covers the active site; during activation it unfolds from the rest of the protein and forms an amphipathic helix upon membrane binding, exposing the active site.</text>
</comment>
<dbReference type="EC" id="1.2.5.1" evidence="3"/>
<dbReference type="Pfam" id="PF00205">
    <property type="entry name" value="TPP_enzyme_M"/>
    <property type="match status" value="1"/>
</dbReference>
<evidence type="ECO:0000256" key="4">
    <source>
        <dbReference type="RuleBase" id="RU362132"/>
    </source>
</evidence>
<feature type="domain" description="Thiamine pyrophosphate enzyme central" evidence="5">
    <location>
        <begin position="191"/>
        <end position="318"/>
    </location>
</feature>
<dbReference type="HAMAP" id="MF_00850">
    <property type="entry name" value="POX"/>
    <property type="match status" value="1"/>
</dbReference>
<dbReference type="EMBL" id="CP021416">
    <property type="protein sequence ID" value="ARU48908.1"/>
    <property type="molecule type" value="Genomic_DNA"/>
</dbReference>
<dbReference type="InterPro" id="IPR029035">
    <property type="entry name" value="DHS-like_NAD/FAD-binding_dom"/>
</dbReference>
<comment type="subunit">
    <text evidence="3">Homotetramer.</text>
</comment>
<comment type="caution">
    <text evidence="3">Lacks conserved residue(s) required for the propagation of feature annotation.</text>
</comment>
<dbReference type="Pfam" id="PF02775">
    <property type="entry name" value="TPP_enzyme_C"/>
    <property type="match status" value="1"/>
</dbReference>
<dbReference type="GO" id="GO:0052737">
    <property type="term" value="F:pyruvate dehydrogenase (quinone) activity"/>
    <property type="evidence" value="ECO:0007669"/>
    <property type="project" value="UniProtKB-UniRule"/>
</dbReference>
<comment type="cofactor">
    <cofactor evidence="3">
        <name>FAD</name>
        <dbReference type="ChEBI" id="CHEBI:57692"/>
    </cofactor>
    <text evidence="3">Binds 1 FAD per subunit.</text>
</comment>
<dbReference type="KEGG" id="suls:Sdiek1_1748"/>
<feature type="region of interest" description="Membrane-binding domain" evidence="3">
    <location>
        <begin position="533"/>
        <end position="574"/>
    </location>
</feature>
<proteinExistence type="inferred from homology"/>
<comment type="catalytic activity">
    <reaction evidence="3">
        <text>a ubiquinone + pyruvate + H2O = a ubiquinol + acetate + CO2</text>
        <dbReference type="Rhea" id="RHEA:27405"/>
        <dbReference type="Rhea" id="RHEA-COMP:9565"/>
        <dbReference type="Rhea" id="RHEA-COMP:9566"/>
        <dbReference type="ChEBI" id="CHEBI:15361"/>
        <dbReference type="ChEBI" id="CHEBI:15377"/>
        <dbReference type="ChEBI" id="CHEBI:16389"/>
        <dbReference type="ChEBI" id="CHEBI:16526"/>
        <dbReference type="ChEBI" id="CHEBI:17976"/>
        <dbReference type="ChEBI" id="CHEBI:30089"/>
        <dbReference type="EC" id="1.2.5.1"/>
    </reaction>
</comment>
<dbReference type="InterPro" id="IPR044261">
    <property type="entry name" value="Pyruvate_dehydrogenase"/>
</dbReference>
<comment type="subcellular location">
    <subcellularLocation>
        <location evidence="3">Cell membrane</location>
        <topology evidence="3">Peripheral membrane protein</topology>
        <orientation evidence="3">Cytoplasmic side</orientation>
    </subcellularLocation>
</comment>
<feature type="domain" description="Thiamine pyrophosphate enzyme TPP-binding" evidence="6">
    <location>
        <begin position="381"/>
        <end position="527"/>
    </location>
</feature>
<keyword evidence="9" id="KW-1185">Reference proteome</keyword>